<organism evidence="1 2">
    <name type="scientific">Streptomyces luteolifulvus</name>
    <dbReference type="NCBI Taxonomy" id="2615112"/>
    <lineage>
        <taxon>Bacteria</taxon>
        <taxon>Bacillati</taxon>
        <taxon>Actinomycetota</taxon>
        <taxon>Actinomycetes</taxon>
        <taxon>Kitasatosporales</taxon>
        <taxon>Streptomycetaceae</taxon>
        <taxon>Streptomyces</taxon>
    </lineage>
</organism>
<name>A0A6H9V7N6_9ACTN</name>
<dbReference type="RefSeq" id="WP_150945087.1">
    <property type="nucleotide sequence ID" value="NZ_VZRB01000003.1"/>
</dbReference>
<evidence type="ECO:0000313" key="1">
    <source>
        <dbReference type="EMBL" id="KAB1149230.1"/>
    </source>
</evidence>
<sequence length="178" mass="20342">MNLGDLTPQQLEDAMHSVLCNAGFAFTSAIWRDRSMTAAWPHVDPVLRRCWAQGWLHDQRGRARELGFEPDEVVEAFTEEEPQHSLWSVFEDLQVRALLEWKPGVHEWWATARHIVAGLDLEMLYMMPKPAEGDIAAADSPFLQLLMRYDQAAGWRVLNFLSEEIPVPGWPPRLGASH</sequence>
<dbReference type="Proteomes" id="UP000442707">
    <property type="component" value="Unassembled WGS sequence"/>
</dbReference>
<gene>
    <name evidence="1" type="ORF">F7R91_05585</name>
</gene>
<dbReference type="AlphaFoldDB" id="A0A6H9V7N6"/>
<reference evidence="1 2" key="1">
    <citation type="submission" date="2019-09" db="EMBL/GenBank/DDBJ databases">
        <title>Screening of Novel Bioactive Compounds from Soil-Associated.</title>
        <authorList>
            <person name="Zhao S."/>
        </authorList>
    </citation>
    <scope>NUCLEOTIDE SEQUENCE [LARGE SCALE GENOMIC DNA]</scope>
    <source>
        <strain evidence="1 2">HIT-DPA4</strain>
    </source>
</reference>
<keyword evidence="2" id="KW-1185">Reference proteome</keyword>
<evidence type="ECO:0000313" key="2">
    <source>
        <dbReference type="Proteomes" id="UP000442707"/>
    </source>
</evidence>
<dbReference type="EMBL" id="VZRB01000003">
    <property type="protein sequence ID" value="KAB1149230.1"/>
    <property type="molecule type" value="Genomic_DNA"/>
</dbReference>
<comment type="caution">
    <text evidence="1">The sequence shown here is derived from an EMBL/GenBank/DDBJ whole genome shotgun (WGS) entry which is preliminary data.</text>
</comment>
<accession>A0A6H9V7N6</accession>
<proteinExistence type="predicted"/>
<protein>
    <submittedName>
        <fullName evidence="1">Uncharacterized protein</fullName>
    </submittedName>
</protein>